<dbReference type="CDD" id="cd02440">
    <property type="entry name" value="AdoMet_MTases"/>
    <property type="match status" value="1"/>
</dbReference>
<gene>
    <name evidence="2" type="ORF">A2904_02185</name>
</gene>
<reference evidence="2 3" key="1">
    <citation type="journal article" date="2016" name="Nat. Commun.">
        <title>Thousands of microbial genomes shed light on interconnected biogeochemical processes in an aquifer system.</title>
        <authorList>
            <person name="Anantharaman K."/>
            <person name="Brown C.T."/>
            <person name="Hug L.A."/>
            <person name="Sharon I."/>
            <person name="Castelle C.J."/>
            <person name="Probst A.J."/>
            <person name="Thomas B.C."/>
            <person name="Singh A."/>
            <person name="Wilkins M.J."/>
            <person name="Karaoz U."/>
            <person name="Brodie E.L."/>
            <person name="Williams K.H."/>
            <person name="Hubbard S.S."/>
            <person name="Banfield J.F."/>
        </authorList>
    </citation>
    <scope>NUCLEOTIDE SEQUENCE [LARGE SCALE GENOMIC DNA]</scope>
</reference>
<proteinExistence type="predicted"/>
<comment type="caution">
    <text evidence="2">The sequence shown here is derived from an EMBL/GenBank/DDBJ whole genome shotgun (WGS) entry which is preliminary data.</text>
</comment>
<dbReference type="Pfam" id="PF13847">
    <property type="entry name" value="Methyltransf_31"/>
    <property type="match status" value="1"/>
</dbReference>
<dbReference type="EMBL" id="MHOX01000009">
    <property type="protein sequence ID" value="OGZ71284.1"/>
    <property type="molecule type" value="Genomic_DNA"/>
</dbReference>
<dbReference type="Gene3D" id="3.40.50.150">
    <property type="entry name" value="Vaccinia Virus protein VP39"/>
    <property type="match status" value="1"/>
</dbReference>
<feature type="domain" description="Methyltransferase" evidence="1">
    <location>
        <begin position="46"/>
        <end position="167"/>
    </location>
</feature>
<dbReference type="InterPro" id="IPR025714">
    <property type="entry name" value="Methyltranfer_dom"/>
</dbReference>
<dbReference type="PANTHER" id="PTHR43591">
    <property type="entry name" value="METHYLTRANSFERASE"/>
    <property type="match status" value="1"/>
</dbReference>
<dbReference type="InterPro" id="IPR029063">
    <property type="entry name" value="SAM-dependent_MTases_sf"/>
</dbReference>
<name>A0A1G2I901_9BACT</name>
<dbReference type="Proteomes" id="UP000176308">
    <property type="component" value="Unassembled WGS sequence"/>
</dbReference>
<evidence type="ECO:0000313" key="3">
    <source>
        <dbReference type="Proteomes" id="UP000176308"/>
    </source>
</evidence>
<protein>
    <recommendedName>
        <fullName evidence="1">Methyltransferase domain-containing protein</fullName>
    </recommendedName>
</protein>
<organism evidence="2 3">
    <name type="scientific">Candidatus Staskawiczbacteria bacterium RIFCSPLOWO2_01_FULL_33_9</name>
    <dbReference type="NCBI Taxonomy" id="1802211"/>
    <lineage>
        <taxon>Bacteria</taxon>
        <taxon>Candidatus Staskawicziibacteriota</taxon>
    </lineage>
</organism>
<sequence length="276" mass="32282">MEIEKITSEDISKMDYNQLIGLVKETNRPPGGRRTLFEIINRTCIDRESRVLEIGTSTGFTAIELSKLVKCKIISIDINEMSLKEAQDRAFKEGFDNIKFIKADINNLPFEDSEFDLVIVGNVLSLMSNKEKAFGECRRVCKKAGFIAVVPMFYIEKPSDELVKNVSRAIQVNITPLYKKDWDDFFKIPDLEVYWTEKYKFNYTDDKIIKEFVEDILNRGHLRKLERGSFETLKNKYTEYMYLFRDNLSKMGFSIILLSNKMIWEDTELYTSVKLD</sequence>
<dbReference type="AlphaFoldDB" id="A0A1G2I901"/>
<accession>A0A1G2I901</accession>
<dbReference type="SUPFAM" id="SSF53335">
    <property type="entry name" value="S-adenosyl-L-methionine-dependent methyltransferases"/>
    <property type="match status" value="1"/>
</dbReference>
<evidence type="ECO:0000313" key="2">
    <source>
        <dbReference type="EMBL" id="OGZ71284.1"/>
    </source>
</evidence>
<evidence type="ECO:0000259" key="1">
    <source>
        <dbReference type="Pfam" id="PF13847"/>
    </source>
</evidence>